<evidence type="ECO:0000313" key="1">
    <source>
        <dbReference type="EMBL" id="OQR68876.1"/>
    </source>
</evidence>
<dbReference type="Proteomes" id="UP000192247">
    <property type="component" value="Unassembled WGS sequence"/>
</dbReference>
<dbReference type="AlphaFoldDB" id="A0A1V9X647"/>
<accession>A0A1V9X647</accession>
<dbReference type="InParanoid" id="A0A1V9X647"/>
<proteinExistence type="predicted"/>
<sequence length="478" mass="54073">MITLTQTLLSARAGFFVRLSHGAVSLSPSIVPKQAYQKMSKPLSTVVSDTRMPKFETDLIQRDLKNAATASDLLTIAEKYHAIMNNTHLLTAFRFLVEQVWSGHILPQEVTNSPSFENLLQQTLKFMQFYNPDECLKLLRAVVHLKIDEKNLLTESLKAAIPILFQEKYTKVDKMDHDAVLRKLLDSCMGIITAATDKLDKKDTLLLIGLLKYISFDKALHDHFWLRAAAENWSLAEVAVLAYSSPFTRYYTLENAKMVRDLIIREESELEMLFRDNTLQTMVKSDRSPIQMLDLLDVEQLVRLRFGEEGSASLRIDPVLRSQLLHASESVSIECTTFQAELGVALGGEQFFAKGVVTPLGTRADYLVVMRQSTYPMAIPHHYQQNTPEFFKELPPDSKVAAFVLTKNTSYARGSALPMVGLSVRVELLRAQKMCPVLINVDLWRALKAHERIPFLMRELKAALGVGHIYVELEMNAV</sequence>
<dbReference type="OrthoDB" id="443524at2759"/>
<protein>
    <submittedName>
        <fullName evidence="1">Uncharacterized protein</fullName>
    </submittedName>
</protein>
<organism evidence="1 2">
    <name type="scientific">Tropilaelaps mercedesae</name>
    <dbReference type="NCBI Taxonomy" id="418985"/>
    <lineage>
        <taxon>Eukaryota</taxon>
        <taxon>Metazoa</taxon>
        <taxon>Ecdysozoa</taxon>
        <taxon>Arthropoda</taxon>
        <taxon>Chelicerata</taxon>
        <taxon>Arachnida</taxon>
        <taxon>Acari</taxon>
        <taxon>Parasitiformes</taxon>
        <taxon>Mesostigmata</taxon>
        <taxon>Gamasina</taxon>
        <taxon>Dermanyssoidea</taxon>
        <taxon>Laelapidae</taxon>
        <taxon>Tropilaelaps</taxon>
    </lineage>
</organism>
<comment type="caution">
    <text evidence="1">The sequence shown here is derived from an EMBL/GenBank/DDBJ whole genome shotgun (WGS) entry which is preliminary data.</text>
</comment>
<gene>
    <name evidence="1" type="ORF">BIW11_12626</name>
</gene>
<dbReference type="EMBL" id="MNPL01023130">
    <property type="protein sequence ID" value="OQR68876.1"/>
    <property type="molecule type" value="Genomic_DNA"/>
</dbReference>
<evidence type="ECO:0000313" key="2">
    <source>
        <dbReference type="Proteomes" id="UP000192247"/>
    </source>
</evidence>
<reference evidence="1 2" key="1">
    <citation type="journal article" date="2017" name="Gigascience">
        <title>Draft genome of the honey bee ectoparasitic mite, Tropilaelaps mercedesae, is shaped by the parasitic life history.</title>
        <authorList>
            <person name="Dong X."/>
            <person name="Armstrong S.D."/>
            <person name="Xia D."/>
            <person name="Makepeace B.L."/>
            <person name="Darby A.C."/>
            <person name="Kadowaki T."/>
        </authorList>
    </citation>
    <scope>NUCLEOTIDE SEQUENCE [LARGE SCALE GENOMIC DNA]</scope>
    <source>
        <strain evidence="1">Wuxi-XJTLU</strain>
    </source>
</reference>
<keyword evidence="2" id="KW-1185">Reference proteome</keyword>
<name>A0A1V9X647_9ACAR</name>